<dbReference type="GO" id="GO:0009372">
    <property type="term" value="P:quorum sensing"/>
    <property type="evidence" value="ECO:0007669"/>
    <property type="project" value="UniProtKB-UniRule"/>
</dbReference>
<comment type="catalytic activity">
    <reaction evidence="6 8">
        <text>a fatty acyl-[ACP] + S-adenosyl-L-methionine = an N-acyl-L-homoserine lactone + S-methyl-5'-thioadenosine + holo-[ACP] + H(+)</text>
        <dbReference type="Rhea" id="RHEA:10096"/>
        <dbReference type="Rhea" id="RHEA-COMP:9685"/>
        <dbReference type="Rhea" id="RHEA-COMP:14125"/>
        <dbReference type="ChEBI" id="CHEBI:15378"/>
        <dbReference type="ChEBI" id="CHEBI:17509"/>
        <dbReference type="ChEBI" id="CHEBI:55474"/>
        <dbReference type="ChEBI" id="CHEBI:59789"/>
        <dbReference type="ChEBI" id="CHEBI:64479"/>
        <dbReference type="ChEBI" id="CHEBI:138651"/>
        <dbReference type="EC" id="2.3.1.184"/>
    </reaction>
</comment>
<organism evidence="9 10">
    <name type="scientific">Pleomorphomonas carboxyditropha</name>
    <dbReference type="NCBI Taxonomy" id="2023338"/>
    <lineage>
        <taxon>Bacteria</taxon>
        <taxon>Pseudomonadati</taxon>
        <taxon>Pseudomonadota</taxon>
        <taxon>Alphaproteobacteria</taxon>
        <taxon>Hyphomicrobiales</taxon>
        <taxon>Pleomorphomonadaceae</taxon>
        <taxon>Pleomorphomonas</taxon>
    </lineage>
</organism>
<evidence type="ECO:0000256" key="8">
    <source>
        <dbReference type="RuleBase" id="RU361135"/>
    </source>
</evidence>
<keyword evidence="3 8" id="KW-0808">Transferase</keyword>
<accession>A0A2G9WTZ2</accession>
<name>A0A2G9WTZ2_9HYPH</name>
<dbReference type="InterPro" id="IPR018311">
    <property type="entry name" value="Autoind_synth_CS"/>
</dbReference>
<dbReference type="PANTHER" id="PTHR39322">
    <property type="entry name" value="ACYL-HOMOSERINE-LACTONE SYNTHASE"/>
    <property type="match status" value="1"/>
</dbReference>
<evidence type="ECO:0000313" key="10">
    <source>
        <dbReference type="Proteomes" id="UP000231070"/>
    </source>
</evidence>
<evidence type="ECO:0000256" key="5">
    <source>
        <dbReference type="ARBA" id="ARBA00022929"/>
    </source>
</evidence>
<dbReference type="PROSITE" id="PS51187">
    <property type="entry name" value="AUTOINDUCER_SYNTH_2"/>
    <property type="match status" value="1"/>
</dbReference>
<dbReference type="GO" id="GO:0007165">
    <property type="term" value="P:signal transduction"/>
    <property type="evidence" value="ECO:0007669"/>
    <property type="project" value="TreeGrafter"/>
</dbReference>
<proteinExistence type="inferred from homology"/>
<comment type="caution">
    <text evidence="9">The sequence shown here is derived from an EMBL/GenBank/DDBJ whole genome shotgun (WGS) entry which is preliminary data.</text>
</comment>
<dbReference type="Gene3D" id="3.40.630.30">
    <property type="match status" value="1"/>
</dbReference>
<evidence type="ECO:0000256" key="6">
    <source>
        <dbReference type="ARBA" id="ARBA00048576"/>
    </source>
</evidence>
<protein>
    <recommendedName>
        <fullName evidence="1 8">Acyl-homoserine-lactone synthase</fullName>
        <ecNumber evidence="1 8">2.3.1.184</ecNumber>
    </recommendedName>
    <alternativeName>
        <fullName evidence="8">Autoinducer synthesis protein</fullName>
    </alternativeName>
</protein>
<gene>
    <name evidence="9" type="ORF">CJ014_19345</name>
</gene>
<evidence type="ECO:0000256" key="4">
    <source>
        <dbReference type="ARBA" id="ARBA00022691"/>
    </source>
</evidence>
<evidence type="ECO:0000256" key="2">
    <source>
        <dbReference type="ARBA" id="ARBA00022654"/>
    </source>
</evidence>
<dbReference type="GO" id="GO:0061579">
    <property type="term" value="F:N-acyl homoserine lactone synthase activity"/>
    <property type="evidence" value="ECO:0007669"/>
    <property type="project" value="UniProtKB-UniRule"/>
</dbReference>
<dbReference type="InterPro" id="IPR016181">
    <property type="entry name" value="Acyl_CoA_acyltransferase"/>
</dbReference>
<keyword evidence="10" id="KW-1185">Reference proteome</keyword>
<dbReference type="AlphaFoldDB" id="A0A2G9WTZ2"/>
<dbReference type="Proteomes" id="UP000231070">
    <property type="component" value="Unassembled WGS sequence"/>
</dbReference>
<sequence>MRAIAISPEHYRSQAAILDRMHQLRARVFHDRLNWDVKVRDGREHDEFDLCQPTYILVVDARETVVGTVRLLPATGPTLLSVLFPELRGQGLFRPHAGMIESSRFCVDTSVTTAYEPGEQGQALHSATWTLFAAIIEWSMANGYGELITATDLRIERILRRAGWPMARIGEPKPIGNTKAVVGLLPTDRTSFAVVRPADYSPIVRPARQAA</sequence>
<keyword evidence="5 7" id="KW-0071">Autoinducer synthesis</keyword>
<dbReference type="SUPFAM" id="SSF55729">
    <property type="entry name" value="Acyl-CoA N-acyltransferases (Nat)"/>
    <property type="match status" value="1"/>
</dbReference>
<dbReference type="OrthoDB" id="6169313at2"/>
<comment type="similarity">
    <text evidence="7 8">Belongs to the autoinducer synthase family.</text>
</comment>
<dbReference type="EMBL" id="NQVN01000016">
    <property type="protein sequence ID" value="PIO97620.1"/>
    <property type="molecule type" value="Genomic_DNA"/>
</dbReference>
<dbReference type="PANTHER" id="PTHR39322:SF1">
    <property type="entry name" value="ISOVALERYL-HOMOSERINE LACTONE SYNTHASE"/>
    <property type="match status" value="1"/>
</dbReference>
<keyword evidence="4 8" id="KW-0949">S-adenosyl-L-methionine</keyword>
<dbReference type="PRINTS" id="PR01549">
    <property type="entry name" value="AUTOINDCRSYN"/>
</dbReference>
<dbReference type="RefSeq" id="WP_100082142.1">
    <property type="nucleotide sequence ID" value="NZ_NQVN01000016.1"/>
</dbReference>
<reference evidence="9 10" key="1">
    <citation type="submission" date="2017-08" db="EMBL/GenBank/DDBJ databases">
        <title>Pleomorphomonas carboxidotrophicus sp. nov., a new mesophilic hydrogenogenic carboxidotroph.</title>
        <authorList>
            <person name="Esquivel-Elizondo S."/>
            <person name="Krajmalnik-Brown R."/>
            <person name="Maldonado J."/>
        </authorList>
    </citation>
    <scope>NUCLEOTIDE SEQUENCE [LARGE SCALE GENOMIC DNA]</scope>
    <source>
        <strain evidence="9 10">SVCO-16</strain>
    </source>
</reference>
<keyword evidence="2 7" id="KW-0673">Quorum sensing</keyword>
<dbReference type="PROSITE" id="PS00949">
    <property type="entry name" value="AUTOINDUCER_SYNTH_1"/>
    <property type="match status" value="1"/>
</dbReference>
<evidence type="ECO:0000256" key="1">
    <source>
        <dbReference type="ARBA" id="ARBA00012340"/>
    </source>
</evidence>
<dbReference type="InterPro" id="IPR001690">
    <property type="entry name" value="Autoind_synthase"/>
</dbReference>
<dbReference type="Pfam" id="PF00765">
    <property type="entry name" value="Autoind_synth"/>
    <property type="match status" value="1"/>
</dbReference>
<evidence type="ECO:0000313" key="9">
    <source>
        <dbReference type="EMBL" id="PIO97620.1"/>
    </source>
</evidence>
<evidence type="ECO:0000256" key="7">
    <source>
        <dbReference type="PROSITE-ProRule" id="PRU00533"/>
    </source>
</evidence>
<evidence type="ECO:0000256" key="3">
    <source>
        <dbReference type="ARBA" id="ARBA00022679"/>
    </source>
</evidence>
<dbReference type="EC" id="2.3.1.184" evidence="1 8"/>